<reference evidence="3 4" key="1">
    <citation type="submission" date="2016-10" db="EMBL/GenBank/DDBJ databases">
        <title>Rodentibacter gen. nov. and new species.</title>
        <authorList>
            <person name="Christensen H."/>
        </authorList>
    </citation>
    <scope>NUCLEOTIDE SEQUENCE [LARGE SCALE GENOMIC DNA]</scope>
    <source>
        <strain evidence="3 4">199137021</strain>
    </source>
</reference>
<feature type="transmembrane region" description="Helical" evidence="1">
    <location>
        <begin position="746"/>
        <end position="765"/>
    </location>
</feature>
<name>A0AAJ3K376_9PAST</name>
<keyword evidence="4" id="KW-1185">Reference proteome</keyword>
<comment type="caution">
    <text evidence="3">The sequence shown here is derived from an EMBL/GenBank/DDBJ whole genome shotgun (WGS) entry which is preliminary data.</text>
</comment>
<dbReference type="InterPro" id="IPR046864">
    <property type="entry name" value="VasX_N"/>
</dbReference>
<dbReference type="Pfam" id="PF20249">
    <property type="entry name" value="VasX_N"/>
    <property type="match status" value="1"/>
</dbReference>
<evidence type="ECO:0000313" key="4">
    <source>
        <dbReference type="Proteomes" id="UP000188998"/>
    </source>
</evidence>
<proteinExistence type="predicted"/>
<dbReference type="Proteomes" id="UP000188998">
    <property type="component" value="Unassembled WGS sequence"/>
</dbReference>
<evidence type="ECO:0000256" key="1">
    <source>
        <dbReference type="SAM" id="Phobius"/>
    </source>
</evidence>
<sequence length="963" mass="108562">MKDSTQTKQTKPKMKLDVAKINQAAQELSDGHSKCELPIIPLYPVRYGLSIDYLAQARAGNIKNLSEIAPAGIGQSEEHSLMKLRQGFVYIYAHTKHRLFSTDDKGKWLVFRYVTHSDDINSASEFEQLSDYQNAGLNDSFLLCKWGEKGANGNWTLGKIDTSKYPCMTNTISFNTAFVDKDVDIVDIAYSEYMWSSEIIERFEKDDKLRQIVMTTVNVSAPKKHSAPLKDLNIHVLEYQSLNKSNDLSEQTQSWYTKLKNTAIPSALSGFPDYKETGLMVALQDVVGEMHELQKIVLDLAQEQANYHAKYLYPITIGNIIDPKIAYDIRGEKFPLKESERAIAQRGVEKVLHPQFKAKLTELLREPFERYEKPMEKLVDQIWLLGSRNSFQGFLKGISQAITDCKDMEGVSRTAYCFFEQLKDITFGTSSTPNGIDYLSYLFDAPMKHNTPSPFLDWAKQSLSKGVETIQPIVTQGANIGFALNEKWIVAKRIYKGLNDFLETGLNVFGQSAALYKTTTAKQIFSILGISDVWGNAEKSKAAFEKLHKILLQENKKQLSQLSKNERTANKANGKPNQHIDFSATHRKTFLWFLDKQLSGLFEHEPTSISQAKANFDFMFSRSYAGTLNFIAVFSGFIALNEDLALKRKSIKTNAGKWTTNPALVKSAAIMDTAVATMNLSHSAGLMRDPTGFTFKNRPGSIWQTIKGQPLKFGYAALGILGGALTAVVAWGGIEEAKANNDDVSVWGYRLLFYSSISGVVAIAFGLSKIPYVGWVIAALALIGGTLVTFFGDSSLVSWAKNGFWGKTPNYYYWKNQPRNNLEEQINKAKLLEKVSAYHTNEDYSLVAKGFEDEVYGYFIQFGLQITQMSKNNKDRFKVTCAEFWRTIPNLTNLEIVCYLPYAKSRKIENIELTPNRELVFSLAENGIRQENIKLEVTFTDKDGTEFSADYTSDDYILHTMMN</sequence>
<feature type="transmembrane region" description="Helical" evidence="1">
    <location>
        <begin position="713"/>
        <end position="734"/>
    </location>
</feature>
<dbReference type="CDD" id="cd20706">
    <property type="entry name" value="MIX_II"/>
    <property type="match status" value="1"/>
</dbReference>
<feature type="transmembrane region" description="Helical" evidence="1">
    <location>
        <begin position="772"/>
        <end position="792"/>
    </location>
</feature>
<dbReference type="AlphaFoldDB" id="A0AAJ3K376"/>
<feature type="transmembrane region" description="Helical" evidence="1">
    <location>
        <begin position="623"/>
        <end position="640"/>
    </location>
</feature>
<organism evidence="3 4">
    <name type="scientific">Rodentibacter caecimuris</name>
    <dbReference type="NCBI Taxonomy" id="1796644"/>
    <lineage>
        <taxon>Bacteria</taxon>
        <taxon>Pseudomonadati</taxon>
        <taxon>Pseudomonadota</taxon>
        <taxon>Gammaproteobacteria</taxon>
        <taxon>Pasteurellales</taxon>
        <taxon>Pasteurellaceae</taxon>
        <taxon>Rodentibacter</taxon>
    </lineage>
</organism>
<evidence type="ECO:0000259" key="2">
    <source>
        <dbReference type="Pfam" id="PF20249"/>
    </source>
</evidence>
<dbReference type="EMBL" id="MLAB01000032">
    <property type="protein sequence ID" value="OOF71726.1"/>
    <property type="molecule type" value="Genomic_DNA"/>
</dbReference>
<accession>A0AAJ3K376</accession>
<feature type="domain" description="Toxin VasX N-terminal region" evidence="2">
    <location>
        <begin position="38"/>
        <end position="221"/>
    </location>
</feature>
<evidence type="ECO:0000313" key="3">
    <source>
        <dbReference type="EMBL" id="OOF71726.1"/>
    </source>
</evidence>
<gene>
    <name evidence="3" type="ORF">BKG90_07225</name>
</gene>
<protein>
    <recommendedName>
        <fullName evidence="2">Toxin VasX N-terminal region domain-containing protein</fullName>
    </recommendedName>
</protein>
<keyword evidence="1" id="KW-0472">Membrane</keyword>
<keyword evidence="1" id="KW-1133">Transmembrane helix</keyword>
<dbReference type="RefSeq" id="WP_059368246.1">
    <property type="nucleotide sequence ID" value="NZ_BBXJ01000001.1"/>
</dbReference>
<keyword evidence="1" id="KW-0812">Transmembrane</keyword>